<keyword evidence="1" id="KW-0812">Transmembrane</keyword>
<dbReference type="EMBL" id="JBHULC010000019">
    <property type="protein sequence ID" value="MFD2522457.1"/>
    <property type="molecule type" value="Genomic_DNA"/>
</dbReference>
<feature type="transmembrane region" description="Helical" evidence="1">
    <location>
        <begin position="115"/>
        <end position="139"/>
    </location>
</feature>
<gene>
    <name evidence="2" type="ORF">ACFSR2_16280</name>
</gene>
<name>A0ABW5J8U8_9BACT</name>
<evidence type="ECO:0000313" key="2">
    <source>
        <dbReference type="EMBL" id="MFD2522457.1"/>
    </source>
</evidence>
<keyword evidence="3" id="KW-1185">Reference proteome</keyword>
<organism evidence="2 3">
    <name type="scientific">Emticicia soli</name>
    <dbReference type="NCBI Taxonomy" id="2027878"/>
    <lineage>
        <taxon>Bacteria</taxon>
        <taxon>Pseudomonadati</taxon>
        <taxon>Bacteroidota</taxon>
        <taxon>Cytophagia</taxon>
        <taxon>Cytophagales</taxon>
        <taxon>Leadbetterellaceae</taxon>
        <taxon>Emticicia</taxon>
    </lineage>
</organism>
<reference evidence="3" key="1">
    <citation type="journal article" date="2019" name="Int. J. Syst. Evol. Microbiol.">
        <title>The Global Catalogue of Microorganisms (GCM) 10K type strain sequencing project: providing services to taxonomists for standard genome sequencing and annotation.</title>
        <authorList>
            <consortium name="The Broad Institute Genomics Platform"/>
            <consortium name="The Broad Institute Genome Sequencing Center for Infectious Disease"/>
            <person name="Wu L."/>
            <person name="Ma J."/>
        </authorList>
    </citation>
    <scope>NUCLEOTIDE SEQUENCE [LARGE SCALE GENOMIC DNA]</scope>
    <source>
        <strain evidence="3">KCTC 52344</strain>
    </source>
</reference>
<protein>
    <recommendedName>
        <fullName evidence="4">DUF4386 domain-containing protein</fullName>
    </recommendedName>
</protein>
<evidence type="ECO:0000313" key="3">
    <source>
        <dbReference type="Proteomes" id="UP001597510"/>
    </source>
</evidence>
<sequence>MLSSLSNLARRYASGLNVLIFFVLQMIISAGILPYMRSKFDPQMILGVLDLKFGFTANEAYNILVAYGEEGRKYYLWVEAFIDVVYPLIYTTTNVLLLSYVFKRGFTPSSFMQQLNIFPILATIGDFAENAGIIAMLNAFPERADAAANFASAAGMFKWIAFGTSIALFLIGIIAWIIAAVKNKKHN</sequence>
<dbReference type="RefSeq" id="WP_340240313.1">
    <property type="nucleotide sequence ID" value="NZ_JBBEWC010000020.1"/>
</dbReference>
<evidence type="ECO:0000256" key="1">
    <source>
        <dbReference type="SAM" id="Phobius"/>
    </source>
</evidence>
<feature type="transmembrane region" description="Helical" evidence="1">
    <location>
        <begin position="12"/>
        <end position="36"/>
    </location>
</feature>
<evidence type="ECO:0008006" key="4">
    <source>
        <dbReference type="Google" id="ProtNLM"/>
    </source>
</evidence>
<keyword evidence="1" id="KW-0472">Membrane</keyword>
<accession>A0ABW5J8U8</accession>
<keyword evidence="1" id="KW-1133">Transmembrane helix</keyword>
<comment type="caution">
    <text evidence="2">The sequence shown here is derived from an EMBL/GenBank/DDBJ whole genome shotgun (WGS) entry which is preliminary data.</text>
</comment>
<feature type="transmembrane region" description="Helical" evidence="1">
    <location>
        <begin position="159"/>
        <end position="181"/>
    </location>
</feature>
<feature type="transmembrane region" description="Helical" evidence="1">
    <location>
        <begin position="84"/>
        <end position="103"/>
    </location>
</feature>
<proteinExistence type="predicted"/>
<dbReference type="Proteomes" id="UP001597510">
    <property type="component" value="Unassembled WGS sequence"/>
</dbReference>